<sequence length="66" mass="7391">MERCKSGLIGGPGKTVYRKVPWVRIPPSPQLKNRHCRFFNCGAFWLKSEPILGKIPTLIFSPPPAA</sequence>
<evidence type="ECO:0000313" key="1">
    <source>
        <dbReference type="EMBL" id="PIR02169.1"/>
    </source>
</evidence>
<protein>
    <submittedName>
        <fullName evidence="1">Uncharacterized protein</fullName>
    </submittedName>
</protein>
<comment type="caution">
    <text evidence="1">The sequence shown here is derived from an EMBL/GenBank/DDBJ whole genome shotgun (WGS) entry which is preliminary data.</text>
</comment>
<organism evidence="1 2">
    <name type="scientific">Candidatus Nealsonbacteria bacterium CG11_big_fil_rev_8_21_14_0_20_35_11</name>
    <dbReference type="NCBI Taxonomy" id="1974713"/>
    <lineage>
        <taxon>Bacteria</taxon>
        <taxon>Candidatus Nealsoniibacteriota</taxon>
    </lineage>
</organism>
<feature type="non-terminal residue" evidence="1">
    <location>
        <position position="66"/>
    </location>
</feature>
<gene>
    <name evidence="1" type="ORF">COV62_02205</name>
</gene>
<dbReference type="Proteomes" id="UP000231139">
    <property type="component" value="Unassembled WGS sequence"/>
</dbReference>
<reference evidence="1 2" key="1">
    <citation type="submission" date="2017-09" db="EMBL/GenBank/DDBJ databases">
        <title>Depth-based differentiation of microbial function through sediment-hosted aquifers and enrichment of novel symbionts in the deep terrestrial subsurface.</title>
        <authorList>
            <person name="Probst A.J."/>
            <person name="Ladd B."/>
            <person name="Jarett J.K."/>
            <person name="Geller-Mcgrath D.E."/>
            <person name="Sieber C.M."/>
            <person name="Emerson J.B."/>
            <person name="Anantharaman K."/>
            <person name="Thomas B.C."/>
            <person name="Malmstrom R."/>
            <person name="Stieglmeier M."/>
            <person name="Klingl A."/>
            <person name="Woyke T."/>
            <person name="Ryan C.M."/>
            <person name="Banfield J.F."/>
        </authorList>
    </citation>
    <scope>NUCLEOTIDE SEQUENCE [LARGE SCALE GENOMIC DNA]</scope>
    <source>
        <strain evidence="1">CG11_big_fil_rev_8_21_14_0_20_35_11</strain>
    </source>
</reference>
<name>A0A2H0MZT0_9BACT</name>
<evidence type="ECO:0000313" key="2">
    <source>
        <dbReference type="Proteomes" id="UP000231139"/>
    </source>
</evidence>
<accession>A0A2H0MZT0</accession>
<dbReference type="EMBL" id="PCWK01000049">
    <property type="protein sequence ID" value="PIR02169.1"/>
    <property type="molecule type" value="Genomic_DNA"/>
</dbReference>
<proteinExistence type="predicted"/>
<dbReference type="AlphaFoldDB" id="A0A2H0MZT0"/>